<gene>
    <name evidence="1" type="ORF">ACFPWV_27465</name>
</gene>
<evidence type="ECO:0008006" key="3">
    <source>
        <dbReference type="Google" id="ProtNLM"/>
    </source>
</evidence>
<name>A0ABW0DXN0_9ACTN</name>
<dbReference type="RefSeq" id="WP_344559795.1">
    <property type="nucleotide sequence ID" value="NZ_BAAATG010000015.1"/>
</dbReference>
<comment type="caution">
    <text evidence="1">The sequence shown here is derived from an EMBL/GenBank/DDBJ whole genome shotgun (WGS) entry which is preliminary data.</text>
</comment>
<sequence length="243" mass="25895">MVRFEVHISDEGFAGIDGEPLVPDAGRSVHEAVLDRLRRYAEERGAPVEATVNDGPGTTHFVLQVAPDGSSRVVIPADPAPDRPAAGAPPSAPLPADLAETVTRINALTSDGRLDEASAAATALRGNLTASLGAEHPDTLEARAMEAYLAHLRGDHREATVLALDVARTLCRTGDAQAPAAVARAAAAWRRLDDDRVAVTHGRELLRLCDSLHDEGLMPPEHADLARRVRRRLEKLTTRCTGS</sequence>
<reference evidence="2" key="1">
    <citation type="journal article" date="2019" name="Int. J. Syst. Evol. Microbiol.">
        <title>The Global Catalogue of Microorganisms (GCM) 10K type strain sequencing project: providing services to taxonomists for standard genome sequencing and annotation.</title>
        <authorList>
            <consortium name="The Broad Institute Genomics Platform"/>
            <consortium name="The Broad Institute Genome Sequencing Center for Infectious Disease"/>
            <person name="Wu L."/>
            <person name="Ma J."/>
        </authorList>
    </citation>
    <scope>NUCLEOTIDE SEQUENCE [LARGE SCALE GENOMIC DNA]</scope>
    <source>
        <strain evidence="2">CGMCC 4.7131</strain>
    </source>
</reference>
<dbReference type="EMBL" id="JBHSKN010000026">
    <property type="protein sequence ID" value="MFC5243607.1"/>
    <property type="molecule type" value="Genomic_DNA"/>
</dbReference>
<proteinExistence type="predicted"/>
<keyword evidence="2" id="KW-1185">Reference proteome</keyword>
<protein>
    <recommendedName>
        <fullName evidence="3">Tetratricopeptide repeat protein</fullName>
    </recommendedName>
</protein>
<accession>A0ABW0DXN0</accession>
<evidence type="ECO:0000313" key="1">
    <source>
        <dbReference type="EMBL" id="MFC5243607.1"/>
    </source>
</evidence>
<organism evidence="1 2">
    <name type="scientific">Streptomyces atrovirens</name>
    <dbReference type="NCBI Taxonomy" id="285556"/>
    <lineage>
        <taxon>Bacteria</taxon>
        <taxon>Bacillati</taxon>
        <taxon>Actinomycetota</taxon>
        <taxon>Actinomycetes</taxon>
        <taxon>Kitasatosporales</taxon>
        <taxon>Streptomycetaceae</taxon>
        <taxon>Streptomyces</taxon>
    </lineage>
</organism>
<dbReference type="Proteomes" id="UP001596035">
    <property type="component" value="Unassembled WGS sequence"/>
</dbReference>
<evidence type="ECO:0000313" key="2">
    <source>
        <dbReference type="Proteomes" id="UP001596035"/>
    </source>
</evidence>